<keyword evidence="6" id="KW-1185">Reference proteome</keyword>
<name>A0A1Y5SQY5_9RHOB</name>
<feature type="coiled-coil region" evidence="2">
    <location>
        <begin position="54"/>
        <end position="113"/>
    </location>
</feature>
<keyword evidence="3" id="KW-0812">Transmembrane</keyword>
<dbReference type="Proteomes" id="UP000193077">
    <property type="component" value="Unassembled WGS sequence"/>
</dbReference>
<organism evidence="5 6">
    <name type="scientific">Falsiruegeria litorea R37</name>
    <dbReference type="NCBI Taxonomy" id="1200284"/>
    <lineage>
        <taxon>Bacteria</taxon>
        <taxon>Pseudomonadati</taxon>
        <taxon>Pseudomonadota</taxon>
        <taxon>Alphaproteobacteria</taxon>
        <taxon>Rhodobacterales</taxon>
        <taxon>Roseobacteraceae</taxon>
        <taxon>Falsiruegeria</taxon>
    </lineage>
</organism>
<dbReference type="InterPro" id="IPR036737">
    <property type="entry name" value="OmpA-like_sf"/>
</dbReference>
<accession>A0A1Y5SQY5</accession>
<feature type="domain" description="OmpA-like" evidence="4">
    <location>
        <begin position="156"/>
        <end position="303"/>
    </location>
</feature>
<dbReference type="PANTHER" id="PTHR30329">
    <property type="entry name" value="STATOR ELEMENT OF FLAGELLAR MOTOR COMPLEX"/>
    <property type="match status" value="1"/>
</dbReference>
<dbReference type="PANTHER" id="PTHR30329:SF21">
    <property type="entry name" value="LIPOPROTEIN YIAD-RELATED"/>
    <property type="match status" value="1"/>
</dbReference>
<dbReference type="OrthoDB" id="5525824at2"/>
<feature type="transmembrane region" description="Helical" evidence="3">
    <location>
        <begin position="21"/>
        <end position="40"/>
    </location>
</feature>
<evidence type="ECO:0000256" key="3">
    <source>
        <dbReference type="SAM" id="Phobius"/>
    </source>
</evidence>
<proteinExistence type="predicted"/>
<evidence type="ECO:0000256" key="2">
    <source>
        <dbReference type="SAM" id="Coils"/>
    </source>
</evidence>
<dbReference type="CDD" id="cd07185">
    <property type="entry name" value="OmpA_C-like"/>
    <property type="match status" value="1"/>
</dbReference>
<evidence type="ECO:0000256" key="1">
    <source>
        <dbReference type="PROSITE-ProRule" id="PRU00473"/>
    </source>
</evidence>
<evidence type="ECO:0000259" key="4">
    <source>
        <dbReference type="PROSITE" id="PS51123"/>
    </source>
</evidence>
<protein>
    <submittedName>
        <fullName evidence="5">Outer membrane porin F</fullName>
    </submittedName>
</protein>
<dbReference type="AlphaFoldDB" id="A0A1Y5SQY5"/>
<evidence type="ECO:0000313" key="6">
    <source>
        <dbReference type="Proteomes" id="UP000193077"/>
    </source>
</evidence>
<dbReference type="EMBL" id="FWFO01000001">
    <property type="protein sequence ID" value="SLN46246.1"/>
    <property type="molecule type" value="Genomic_DNA"/>
</dbReference>
<keyword evidence="2" id="KW-0175">Coiled coil</keyword>
<reference evidence="5" key="1">
    <citation type="submission" date="2017-03" db="EMBL/GenBank/DDBJ databases">
        <authorList>
            <person name="Afonso C.L."/>
            <person name="Miller P.J."/>
            <person name="Scott M.A."/>
            <person name="Spackman E."/>
            <person name="Goraichik I."/>
            <person name="Dimitrov K.M."/>
            <person name="Suarez D.L."/>
            <person name="Swayne D.E."/>
        </authorList>
    </citation>
    <scope>NUCLEOTIDE SEQUENCE [LARGE SCALE GENOMIC DNA]</scope>
    <source>
        <strain evidence="5">CECT 7639</strain>
    </source>
</reference>
<dbReference type="InterPro" id="IPR006665">
    <property type="entry name" value="OmpA-like"/>
</dbReference>
<keyword evidence="3" id="KW-1133">Transmembrane helix</keyword>
<dbReference type="GO" id="GO:0016020">
    <property type="term" value="C:membrane"/>
    <property type="evidence" value="ECO:0007669"/>
    <property type="project" value="UniProtKB-UniRule"/>
</dbReference>
<dbReference type="InterPro" id="IPR050330">
    <property type="entry name" value="Bact_OuterMem_StrucFunc"/>
</dbReference>
<keyword evidence="1 3" id="KW-0472">Membrane</keyword>
<evidence type="ECO:0000313" key="5">
    <source>
        <dbReference type="EMBL" id="SLN46246.1"/>
    </source>
</evidence>
<dbReference type="SUPFAM" id="SSF103088">
    <property type="entry name" value="OmpA-like"/>
    <property type="match status" value="1"/>
</dbReference>
<dbReference type="PROSITE" id="PS51123">
    <property type="entry name" value="OMPA_2"/>
    <property type="match status" value="1"/>
</dbReference>
<dbReference type="RefSeq" id="WP_085795978.1">
    <property type="nucleotide sequence ID" value="NZ_FWFO01000001.1"/>
</dbReference>
<sequence length="330" mass="37197">MRHAFRQRLSEEEEESVFVSMTDMTVSFLFIVMILLAFFATQITPGETVPKHMLDEAESIIEQRDLQVRQLLEELESYRSGEPNLVPRLQERVAQLESRVRDFEEERDRLQRKLEEDPEVNRIEIYNARVSLLRERILEEFEEKILAAGIDVALSRDRDALQFKGEGLFRTNSSTPTRQGLEKMLRISSILEDVVGCFTLGKHSSISEGCNDHVALVDALQIEGHADSDGEDAHNLGLSAKRGAEISQAMARANPKLLELLNLRNQPVLAVAGYGEGRPIADNITSSGKDANRRIDIRFIMFSPLDEASIPASIDDLDRIRNLLLGGQAK</sequence>
<gene>
    <name evidence="5" type="primary">oprF_2</name>
    <name evidence="5" type="ORF">TRL7639_02520</name>
</gene>
<dbReference type="Gene3D" id="3.30.1330.60">
    <property type="entry name" value="OmpA-like domain"/>
    <property type="match status" value="1"/>
</dbReference>